<accession>A0A918J6I7</accession>
<protein>
    <recommendedName>
        <fullName evidence="1">Integrase catalytic domain-containing protein</fullName>
    </recommendedName>
</protein>
<dbReference type="Pfam" id="PF13276">
    <property type="entry name" value="HTH_21"/>
    <property type="match status" value="1"/>
</dbReference>
<keyword evidence="3" id="KW-1185">Reference proteome</keyword>
<reference evidence="2" key="2">
    <citation type="submission" date="2020-09" db="EMBL/GenBank/DDBJ databases">
        <authorList>
            <person name="Sun Q."/>
            <person name="Kim S."/>
        </authorList>
    </citation>
    <scope>NUCLEOTIDE SEQUENCE</scope>
    <source>
        <strain evidence="2">KCTC 12113</strain>
    </source>
</reference>
<evidence type="ECO:0000259" key="1">
    <source>
        <dbReference type="PROSITE" id="PS50994"/>
    </source>
</evidence>
<dbReference type="Gene3D" id="3.30.420.10">
    <property type="entry name" value="Ribonuclease H-like superfamily/Ribonuclease H"/>
    <property type="match status" value="1"/>
</dbReference>
<dbReference type="GO" id="GO:0015074">
    <property type="term" value="P:DNA integration"/>
    <property type="evidence" value="ECO:0007669"/>
    <property type="project" value="InterPro"/>
</dbReference>
<sequence>MRKIDAFFLEHPYYGVARMTDSLNLDLGYCINVKRTRRLYRLMGLQTIYKKPRTTVRDLKSYKYPYLLKDLKIVRPNQVWQTDITYIPRARGFMYMYAIIDVHSSKILNWSISNSIDKESVYRTT</sequence>
<dbReference type="EMBL" id="BMWP01000035">
    <property type="protein sequence ID" value="GGW48359.1"/>
    <property type="molecule type" value="Genomic_DNA"/>
</dbReference>
<dbReference type="Pfam" id="PF00665">
    <property type="entry name" value="rve"/>
    <property type="match status" value="1"/>
</dbReference>
<dbReference type="AlphaFoldDB" id="A0A918J6I7"/>
<dbReference type="PANTHER" id="PTHR46889:SF4">
    <property type="entry name" value="TRANSPOSASE INSO FOR INSERTION SEQUENCE ELEMENT IS911B-RELATED"/>
    <property type="match status" value="1"/>
</dbReference>
<dbReference type="GO" id="GO:0003676">
    <property type="term" value="F:nucleic acid binding"/>
    <property type="evidence" value="ECO:0007669"/>
    <property type="project" value="InterPro"/>
</dbReference>
<dbReference type="SUPFAM" id="SSF53098">
    <property type="entry name" value="Ribonuclease H-like"/>
    <property type="match status" value="1"/>
</dbReference>
<dbReference type="PROSITE" id="PS50994">
    <property type="entry name" value="INTEGRASE"/>
    <property type="match status" value="1"/>
</dbReference>
<proteinExistence type="predicted"/>
<evidence type="ECO:0000313" key="3">
    <source>
        <dbReference type="Proteomes" id="UP000634668"/>
    </source>
</evidence>
<reference evidence="2" key="1">
    <citation type="journal article" date="2014" name="Int. J. Syst. Evol. Microbiol.">
        <title>Complete genome sequence of Corynebacterium casei LMG S-19264T (=DSM 44701T), isolated from a smear-ripened cheese.</title>
        <authorList>
            <consortium name="US DOE Joint Genome Institute (JGI-PGF)"/>
            <person name="Walter F."/>
            <person name="Albersmeier A."/>
            <person name="Kalinowski J."/>
            <person name="Ruckert C."/>
        </authorList>
    </citation>
    <scope>NUCLEOTIDE SEQUENCE</scope>
    <source>
        <strain evidence="2">KCTC 12113</strain>
    </source>
</reference>
<comment type="caution">
    <text evidence="2">The sequence shown here is derived from an EMBL/GenBank/DDBJ whole genome shotgun (WGS) entry which is preliminary data.</text>
</comment>
<organism evidence="2 3">
    <name type="scientific">Arenibacter certesii</name>
    <dbReference type="NCBI Taxonomy" id="228955"/>
    <lineage>
        <taxon>Bacteria</taxon>
        <taxon>Pseudomonadati</taxon>
        <taxon>Bacteroidota</taxon>
        <taxon>Flavobacteriia</taxon>
        <taxon>Flavobacteriales</taxon>
        <taxon>Flavobacteriaceae</taxon>
        <taxon>Arenibacter</taxon>
    </lineage>
</organism>
<dbReference type="InterPro" id="IPR025948">
    <property type="entry name" value="HTH-like_dom"/>
</dbReference>
<dbReference type="PANTHER" id="PTHR46889">
    <property type="entry name" value="TRANSPOSASE INSF FOR INSERTION SEQUENCE IS3B-RELATED"/>
    <property type="match status" value="1"/>
</dbReference>
<dbReference type="InterPro" id="IPR036397">
    <property type="entry name" value="RNaseH_sf"/>
</dbReference>
<dbReference type="Proteomes" id="UP000634668">
    <property type="component" value="Unassembled WGS sequence"/>
</dbReference>
<feature type="domain" description="Integrase catalytic" evidence="1">
    <location>
        <begin position="72"/>
        <end position="125"/>
    </location>
</feature>
<name>A0A918J6I7_9FLAO</name>
<dbReference type="InterPro" id="IPR001584">
    <property type="entry name" value="Integrase_cat-core"/>
</dbReference>
<dbReference type="InterPro" id="IPR012337">
    <property type="entry name" value="RNaseH-like_sf"/>
</dbReference>
<dbReference type="InterPro" id="IPR050900">
    <property type="entry name" value="Transposase_IS3/IS150/IS904"/>
</dbReference>
<dbReference type="RefSeq" id="WP_169720764.1">
    <property type="nucleotide sequence ID" value="NZ_BMWP01000035.1"/>
</dbReference>
<gene>
    <name evidence="2" type="ORF">GCM10007383_35590</name>
</gene>
<evidence type="ECO:0000313" key="2">
    <source>
        <dbReference type="EMBL" id="GGW48359.1"/>
    </source>
</evidence>